<reference evidence="2" key="1">
    <citation type="submission" date="2021-06" db="EMBL/GenBank/DDBJ databases">
        <title>44 bacteria genomes isolated from Dapeng, Shenzhen.</title>
        <authorList>
            <person name="Zheng W."/>
            <person name="Yu S."/>
            <person name="Huang Y."/>
        </authorList>
    </citation>
    <scope>NUCLEOTIDE SEQUENCE</scope>
    <source>
        <strain evidence="2">DP5N28-2</strain>
    </source>
</reference>
<organism evidence="2 3">
    <name type="scientific">Membranihabitans marinus</name>
    <dbReference type="NCBI Taxonomy" id="1227546"/>
    <lineage>
        <taxon>Bacteria</taxon>
        <taxon>Pseudomonadati</taxon>
        <taxon>Bacteroidota</taxon>
        <taxon>Saprospiria</taxon>
        <taxon>Saprospirales</taxon>
        <taxon>Saprospiraceae</taxon>
        <taxon>Membranihabitans</taxon>
    </lineage>
</organism>
<gene>
    <name evidence="2" type="ORF">KUV50_14920</name>
</gene>
<dbReference type="PANTHER" id="PTHR18964:SF149">
    <property type="entry name" value="BIFUNCTIONAL UDP-N-ACETYLGLUCOSAMINE 2-EPIMERASE_N-ACETYLMANNOSAMINE KINASE"/>
    <property type="match status" value="1"/>
</dbReference>
<comment type="caution">
    <text evidence="2">The sequence shown here is derived from an EMBL/GenBank/DDBJ whole genome shotgun (WGS) entry which is preliminary data.</text>
</comment>
<dbReference type="Pfam" id="PF00480">
    <property type="entry name" value="ROK"/>
    <property type="match status" value="1"/>
</dbReference>
<keyword evidence="3" id="KW-1185">Reference proteome</keyword>
<dbReference type="Proteomes" id="UP000753961">
    <property type="component" value="Unassembled WGS sequence"/>
</dbReference>
<evidence type="ECO:0000313" key="3">
    <source>
        <dbReference type="Proteomes" id="UP000753961"/>
    </source>
</evidence>
<proteinExistence type="inferred from homology"/>
<dbReference type="InterPro" id="IPR043129">
    <property type="entry name" value="ATPase_NBD"/>
</dbReference>
<dbReference type="PANTHER" id="PTHR18964">
    <property type="entry name" value="ROK (REPRESSOR, ORF, KINASE) FAMILY"/>
    <property type="match status" value="1"/>
</dbReference>
<accession>A0A953LCE8</accession>
<evidence type="ECO:0000313" key="2">
    <source>
        <dbReference type="EMBL" id="MBY5959441.1"/>
    </source>
</evidence>
<sequence>MKKSKGILGIDIGGTGIKLGITDVTTGKLLTKRYKYLTPKPSTPEAVAQVIHTAMEEQFSDYKGIIGVGFPAIIKKGKAWSATNVDKSWYKKNIAKYFKKEFNTDIYVANDADVAGFAEINFGKSKVDKDGLIIFLTVGTGIGSAIFYEGQMIPNTELGHMLYKGDIYERYVSNVARKKADLSWSEWGERFNGYLEHLDRLFSPDTVIIGGGISKKFSKYEDEIKVDYQVIPATLKNEAGVVGASVYAYSRSKKK</sequence>
<dbReference type="Gene3D" id="3.30.420.40">
    <property type="match status" value="2"/>
</dbReference>
<dbReference type="SUPFAM" id="SSF53067">
    <property type="entry name" value="Actin-like ATPase domain"/>
    <property type="match status" value="1"/>
</dbReference>
<dbReference type="CDD" id="cd24058">
    <property type="entry name" value="ASKHA_NBD_ROK_PPGK"/>
    <property type="match status" value="1"/>
</dbReference>
<dbReference type="EMBL" id="JAHVHU010000014">
    <property type="protein sequence ID" value="MBY5959441.1"/>
    <property type="molecule type" value="Genomic_DNA"/>
</dbReference>
<dbReference type="InterPro" id="IPR000600">
    <property type="entry name" value="ROK"/>
</dbReference>
<evidence type="ECO:0000256" key="1">
    <source>
        <dbReference type="ARBA" id="ARBA00006479"/>
    </source>
</evidence>
<dbReference type="AlphaFoldDB" id="A0A953LCE8"/>
<dbReference type="NCBIfam" id="NF045942">
    <property type="entry name" value="PolPhglucPhase"/>
    <property type="match status" value="1"/>
</dbReference>
<name>A0A953LCE8_9BACT</name>
<dbReference type="RefSeq" id="WP_222580978.1">
    <property type="nucleotide sequence ID" value="NZ_JAHVHU010000014.1"/>
</dbReference>
<comment type="similarity">
    <text evidence="1">Belongs to the ROK (NagC/XylR) family.</text>
</comment>
<protein>
    <submittedName>
        <fullName evidence="2">ROK family protein</fullName>
    </submittedName>
</protein>